<proteinExistence type="predicted"/>
<organism evidence="3 4">
    <name type="scientific">Candidatus Avisuccinivibrio stercorigallinarum</name>
    <dbReference type="NCBI Taxonomy" id="2840704"/>
    <lineage>
        <taxon>Bacteria</taxon>
        <taxon>Pseudomonadati</taxon>
        <taxon>Pseudomonadota</taxon>
        <taxon>Gammaproteobacteria</taxon>
        <taxon>Aeromonadales</taxon>
        <taxon>Succinivibrionaceae</taxon>
        <taxon>Succinivibrionaceae incertae sedis</taxon>
        <taxon>Candidatus Avisuccinivibrio</taxon>
    </lineage>
</organism>
<dbReference type="Gene3D" id="3.40.50.300">
    <property type="entry name" value="P-loop containing nucleotide triphosphate hydrolases"/>
    <property type="match status" value="1"/>
</dbReference>
<name>A0A9D9GSB2_9GAMM</name>
<protein>
    <submittedName>
        <fullName evidence="3">ParA family protein</fullName>
    </submittedName>
</protein>
<dbReference type="Proteomes" id="UP000823631">
    <property type="component" value="Unassembled WGS sequence"/>
</dbReference>
<dbReference type="InterPro" id="IPR050678">
    <property type="entry name" value="DNA_Partitioning_ATPase"/>
</dbReference>
<feature type="region of interest" description="Disordered" evidence="1">
    <location>
        <begin position="284"/>
        <end position="313"/>
    </location>
</feature>
<feature type="compositionally biased region" description="Polar residues" evidence="1">
    <location>
        <begin position="302"/>
        <end position="313"/>
    </location>
</feature>
<dbReference type="EMBL" id="JADINH010000048">
    <property type="protein sequence ID" value="MBO8415253.1"/>
    <property type="molecule type" value="Genomic_DNA"/>
</dbReference>
<comment type="caution">
    <text evidence="3">The sequence shown here is derived from an EMBL/GenBank/DDBJ whole genome shotgun (WGS) entry which is preliminary data.</text>
</comment>
<dbReference type="PANTHER" id="PTHR13696">
    <property type="entry name" value="P-LOOP CONTAINING NUCLEOSIDE TRIPHOSPHATE HYDROLASE"/>
    <property type="match status" value="1"/>
</dbReference>
<dbReference type="CDD" id="cd02042">
    <property type="entry name" value="ParAB_family"/>
    <property type="match status" value="1"/>
</dbReference>
<accession>A0A9D9GSB2</accession>
<evidence type="ECO:0000313" key="4">
    <source>
        <dbReference type="Proteomes" id="UP000823631"/>
    </source>
</evidence>
<feature type="domain" description="AAA" evidence="2">
    <location>
        <begin position="3"/>
        <end position="174"/>
    </location>
</feature>
<dbReference type="AlphaFoldDB" id="A0A9D9GSB2"/>
<dbReference type="InterPro" id="IPR027417">
    <property type="entry name" value="P-loop_NTPase"/>
</dbReference>
<evidence type="ECO:0000259" key="2">
    <source>
        <dbReference type="Pfam" id="PF13614"/>
    </source>
</evidence>
<dbReference type="InterPro" id="IPR025669">
    <property type="entry name" value="AAA_dom"/>
</dbReference>
<dbReference type="Pfam" id="PF13614">
    <property type="entry name" value="AAA_31"/>
    <property type="match status" value="1"/>
</dbReference>
<evidence type="ECO:0000256" key="1">
    <source>
        <dbReference type="SAM" id="MobiDB-lite"/>
    </source>
</evidence>
<sequence length="313" mass="34757">MLVWAVASQKGGVGKTTTVATLAGWLQQEHLRVLVIDTDPHASLTSYLGFDEGEMEYNLFDLYAAPELNREMFLRCTAHTALPGLDIIPAAMSLATIDRQLSGRQGVGRILTRALTLIEDCYDVVLIDCPPVLGALMVNALVASTIILVPTQTEFLALKGLHGMVRTFDIMQQADSTAHFNYIIVPTMFDKRTNASLRSLEFLKNNYQEHIWPEHIPIDTRFRESSARALPLSIMDKGSRGSQAYLSLLRYLIDKELTLHKDKVSPALAAVMIDDEVLLTKKRGHEDKDKAKHQSHEVVAQSVKSMVSTKGEA</sequence>
<dbReference type="PANTHER" id="PTHR13696:SF69">
    <property type="entry name" value="PLASMID PARTITIONING PROTEIN-RELATED"/>
    <property type="match status" value="1"/>
</dbReference>
<evidence type="ECO:0000313" key="3">
    <source>
        <dbReference type="EMBL" id="MBO8415253.1"/>
    </source>
</evidence>
<dbReference type="SUPFAM" id="SSF52540">
    <property type="entry name" value="P-loop containing nucleoside triphosphate hydrolases"/>
    <property type="match status" value="1"/>
</dbReference>
<reference evidence="3" key="2">
    <citation type="journal article" date="2021" name="PeerJ">
        <title>Extensive microbial diversity within the chicken gut microbiome revealed by metagenomics and culture.</title>
        <authorList>
            <person name="Gilroy R."/>
            <person name="Ravi A."/>
            <person name="Getino M."/>
            <person name="Pursley I."/>
            <person name="Horton D.L."/>
            <person name="Alikhan N.F."/>
            <person name="Baker D."/>
            <person name="Gharbi K."/>
            <person name="Hall N."/>
            <person name="Watson M."/>
            <person name="Adriaenssens E.M."/>
            <person name="Foster-Nyarko E."/>
            <person name="Jarju S."/>
            <person name="Secka A."/>
            <person name="Antonio M."/>
            <person name="Oren A."/>
            <person name="Chaudhuri R.R."/>
            <person name="La Ragione R."/>
            <person name="Hildebrand F."/>
            <person name="Pallen M.J."/>
        </authorList>
    </citation>
    <scope>NUCLEOTIDE SEQUENCE</scope>
    <source>
        <strain evidence="3">17213</strain>
    </source>
</reference>
<gene>
    <name evidence="3" type="ORF">IAB19_02600</name>
</gene>
<reference evidence="3" key="1">
    <citation type="submission" date="2020-10" db="EMBL/GenBank/DDBJ databases">
        <authorList>
            <person name="Gilroy R."/>
        </authorList>
    </citation>
    <scope>NUCLEOTIDE SEQUENCE</scope>
    <source>
        <strain evidence="3">17213</strain>
    </source>
</reference>
<feature type="compositionally biased region" description="Basic and acidic residues" evidence="1">
    <location>
        <begin position="284"/>
        <end position="296"/>
    </location>
</feature>